<keyword evidence="1" id="KW-1133">Transmembrane helix</keyword>
<dbReference type="AlphaFoldDB" id="A0A831ELU7"/>
<feature type="transmembrane region" description="Helical" evidence="1">
    <location>
        <begin position="12"/>
        <end position="33"/>
    </location>
</feature>
<keyword evidence="1" id="KW-0812">Transmembrane</keyword>
<evidence type="ECO:0000313" key="3">
    <source>
        <dbReference type="Proteomes" id="UP000013111"/>
    </source>
</evidence>
<reference evidence="2 3" key="1">
    <citation type="submission" date="2012-11" db="EMBL/GenBank/DDBJ databases">
        <authorList>
            <person name="Linke B."/>
        </authorList>
    </citation>
    <scope>NUCLEOTIDE SEQUENCE [LARGE SCALE GENOMIC DNA]</scope>
    <source>
        <strain evidence="3">CFBP 1232</strain>
    </source>
</reference>
<name>A0A831ELU7_ERWAM</name>
<comment type="caution">
    <text evidence="2">The sequence shown here is derived from an EMBL/GenBank/DDBJ whole genome shotgun (WGS) entry which is preliminary data.</text>
</comment>
<reference evidence="2 3" key="2">
    <citation type="submission" date="2013-04" db="EMBL/GenBank/DDBJ databases">
        <title>Comparative genomics of 12 strains of Erwinia amylovora identifies a pan-genome with a large conserved core and provides insights into host specificity.</title>
        <authorList>
            <person name="Mann R.A."/>
            <person name="Smits T.H.M."/>
            <person name="Buehlmann A."/>
            <person name="Blom J."/>
            <person name="Goesmann A."/>
            <person name="Frey J.E."/>
            <person name="Plummer K.M."/>
            <person name="Beer S.V."/>
            <person name="Luck J."/>
            <person name="Duffy B."/>
            <person name="Rodoni B."/>
        </authorList>
    </citation>
    <scope>NUCLEOTIDE SEQUENCE [LARGE SCALE GENOMIC DNA]</scope>
    <source>
        <strain evidence="3">CFBP 1232</strain>
    </source>
</reference>
<accession>A0A831ELU7</accession>
<dbReference type="PROSITE" id="PS51257">
    <property type="entry name" value="PROKAR_LIPOPROTEIN"/>
    <property type="match status" value="1"/>
</dbReference>
<evidence type="ECO:0000256" key="1">
    <source>
        <dbReference type="SAM" id="Phobius"/>
    </source>
</evidence>
<keyword evidence="1" id="KW-0472">Membrane</keyword>
<organism evidence="2 3">
    <name type="scientific">Erwinia amylovora NBRC 12687 = CFBP 1232</name>
    <dbReference type="NCBI Taxonomy" id="1219359"/>
    <lineage>
        <taxon>Bacteria</taxon>
        <taxon>Pseudomonadati</taxon>
        <taxon>Pseudomonadota</taxon>
        <taxon>Gammaproteobacteria</taxon>
        <taxon>Enterobacterales</taxon>
        <taxon>Erwiniaceae</taxon>
        <taxon>Erwinia</taxon>
    </lineage>
</organism>
<sequence>MQKASQETDWLFLWLLPAEFPAIATMIATGGCAKMSA</sequence>
<dbReference type="EMBL" id="CAPB01000042">
    <property type="protein sequence ID" value="CCO95733.1"/>
    <property type="molecule type" value="Genomic_DNA"/>
</dbReference>
<dbReference type="Proteomes" id="UP000013111">
    <property type="component" value="Unassembled WGS sequence"/>
</dbReference>
<gene>
    <name evidence="2" type="ORF">BN437_3835</name>
</gene>
<evidence type="ECO:0000313" key="2">
    <source>
        <dbReference type="EMBL" id="CCO95733.1"/>
    </source>
</evidence>
<protein>
    <submittedName>
        <fullName evidence="2">Uncharacterized protein</fullName>
    </submittedName>
</protein>
<proteinExistence type="predicted"/>